<comment type="caution">
    <text evidence="3">The sequence shown here is derived from an EMBL/GenBank/DDBJ whole genome shotgun (WGS) entry which is preliminary data.</text>
</comment>
<dbReference type="InterPro" id="IPR024450">
    <property type="entry name" value="DUF3874"/>
</dbReference>
<protein>
    <submittedName>
        <fullName evidence="3">P-loop ATPase</fullName>
    </submittedName>
</protein>
<feature type="domain" description="Virulence-associated protein E-like" evidence="1">
    <location>
        <begin position="135"/>
        <end position="349"/>
    </location>
</feature>
<evidence type="ECO:0000259" key="1">
    <source>
        <dbReference type="Pfam" id="PF05272"/>
    </source>
</evidence>
<accession>A0ABR6KTR2</accession>
<dbReference type="PANTHER" id="PTHR34985:SF1">
    <property type="entry name" value="SLR0554 PROTEIN"/>
    <property type="match status" value="1"/>
</dbReference>
<feature type="domain" description="DUF3874" evidence="2">
    <location>
        <begin position="353"/>
        <end position="422"/>
    </location>
</feature>
<name>A0ABR6KTR2_9BACT</name>
<dbReference type="Proteomes" id="UP000533637">
    <property type="component" value="Unassembled WGS sequence"/>
</dbReference>
<dbReference type="RefSeq" id="WP_183672367.1">
    <property type="nucleotide sequence ID" value="NZ_BMPB01000016.1"/>
</dbReference>
<dbReference type="Pfam" id="PF05272">
    <property type="entry name" value="VapE-like_dom"/>
    <property type="match status" value="1"/>
</dbReference>
<evidence type="ECO:0000259" key="2">
    <source>
        <dbReference type="Pfam" id="PF12990"/>
    </source>
</evidence>
<dbReference type="InterPro" id="IPR007936">
    <property type="entry name" value="VapE-like_dom"/>
</dbReference>
<gene>
    <name evidence="3" type="ORF">GGQ57_004836</name>
</gene>
<reference evidence="3 4" key="1">
    <citation type="submission" date="2020-08" db="EMBL/GenBank/DDBJ databases">
        <title>Genomic Encyclopedia of Type Strains, Phase IV (KMG-IV): sequencing the most valuable type-strain genomes for metagenomic binning, comparative biology and taxonomic classification.</title>
        <authorList>
            <person name="Goeker M."/>
        </authorList>
    </citation>
    <scope>NUCLEOTIDE SEQUENCE [LARGE SCALE GENOMIC DNA]</scope>
    <source>
        <strain evidence="3 4">DSM 102983</strain>
    </source>
</reference>
<dbReference type="EMBL" id="JACHOC010000012">
    <property type="protein sequence ID" value="MBB4624891.1"/>
    <property type="molecule type" value="Genomic_DNA"/>
</dbReference>
<proteinExistence type="predicted"/>
<evidence type="ECO:0000313" key="4">
    <source>
        <dbReference type="Proteomes" id="UP000533637"/>
    </source>
</evidence>
<keyword evidence="4" id="KW-1185">Reference proteome</keyword>
<organism evidence="3 4">
    <name type="scientific">Parabacteroides faecis</name>
    <dbReference type="NCBI Taxonomy" id="1217282"/>
    <lineage>
        <taxon>Bacteria</taxon>
        <taxon>Pseudomonadati</taxon>
        <taxon>Bacteroidota</taxon>
        <taxon>Bacteroidia</taxon>
        <taxon>Bacteroidales</taxon>
        <taxon>Tannerellaceae</taxon>
        <taxon>Parabacteroides</taxon>
    </lineage>
</organism>
<evidence type="ECO:0000313" key="3">
    <source>
        <dbReference type="EMBL" id="MBB4624891.1"/>
    </source>
</evidence>
<dbReference type="Pfam" id="PF12990">
    <property type="entry name" value="DUF3874"/>
    <property type="match status" value="1"/>
</dbReference>
<dbReference type="PANTHER" id="PTHR34985">
    <property type="entry name" value="SLR0554 PROTEIN"/>
    <property type="match status" value="1"/>
</dbReference>
<sequence>MLKKMIEKWYRLFIGRMLAGKNDVAETVSEKISSKQLTTPLKKDGSMQKGTGMMVCMEQFLEEQYDFRFNMLTEETEYRKRNVPSVGFHPVGQRELNSFCIEARKNGIDCWDRDVSRYVLSDSISEYHPFRLFMEELPEWDGTDRVIPLARRVSSDGLWVRGFRRWLLGIAAQWLGTDRLHSNSVSPVLVSRVQGRQKSTFCKLLLPGELKRYYTDCFDLTAQSAAERKLTEFGLINMDEFDKFTSRKMALLKNLMQVVDPCIRKAHQKSYRSLPRVASFIATSNQKELLTDPTGSRRFLCVEIEHKIDCSAIDYRQLYAQLKAELAAGERYWFTSEEEAEIMTANEAFYKHPVEEEVFKSCFRPAGYGEKALMLSAAEIFLRLKKHNPAAMRSVSAGNFGKLLSSLGIERKHTENGNLYLVVAQG</sequence>